<dbReference type="OrthoDB" id="2191488at2759"/>
<dbReference type="AlphaFoldDB" id="E0S5Y4"/>
<evidence type="ECO:0000313" key="2">
    <source>
        <dbReference type="Proteomes" id="UP000002313"/>
    </source>
</evidence>
<reference evidence="1 2" key="2">
    <citation type="journal article" date="2012" name="Proc. Natl. Acad. Sci. U.S.A.">
        <title>Gain and loss of multiple functionally related, horizontally transferred genes in the reduced genomes of two microsporidian parasites.</title>
        <authorList>
            <person name="Pombert J.-F."/>
            <person name="Selman M."/>
            <person name="Burki F."/>
            <person name="Bardell F.T."/>
            <person name="Farinelli L."/>
            <person name="Solter L.F."/>
            <person name="Whitman D.W."/>
            <person name="Weiss L.M."/>
            <person name="Corradi N."/>
            <person name="Keeling P.J."/>
        </authorList>
    </citation>
    <scope>NUCLEOTIDE SEQUENCE [LARGE SCALE GENOMIC DNA]</scope>
    <source>
        <strain evidence="1 2">ATCC 50506</strain>
    </source>
</reference>
<dbReference type="GeneID" id="9698780"/>
<name>E0S5Y4_ENCIT</name>
<keyword evidence="2" id="KW-1185">Reference proteome</keyword>
<proteinExistence type="predicted"/>
<evidence type="ECO:0000313" key="1">
    <source>
        <dbReference type="EMBL" id="ADM11119.1"/>
    </source>
</evidence>
<sequence>MIIRIDRKHISSSIEEWFQLLKSNNDSLEDGKTSGCDPSMEYEIEVKESIGKKIALVTVNRVGIKHEVSLDKIEETLLEVVGTLLGHELVVIHGFTVKDQSGEKTKPIIPIFFRSTLGIQIPKRMGYLKNDGAGIPEIDESMMVPFVHTSPILKSLLNSRPLRFSGEGVKALLVLYNGSTFIIPDTARIIPMIRGMLSREKMGEFLKLLKKFPFKFVETFIKAYMQPSSLEVNKELSGCFSEFQNNLTKLHIKCIHKIVSNAPVFLDARDKITERIEKFYIYNAKGFKRKRGEYLKCREELYIDKNPIGSLKRYFRDL</sequence>
<gene>
    <name evidence="1" type="ORF">Eint_021220</name>
</gene>
<accession>E0S5Y4</accession>
<reference evidence="1 2" key="1">
    <citation type="journal article" date="2010" name="Nat. Commun.">
        <title>The complete sequence of the smallest known nuclear genome from the microsporidian Encephalitozoon intestinalis.</title>
        <authorList>
            <person name="Corradi N."/>
            <person name="Pombert J.-F."/>
            <person name="Farinelli L."/>
            <person name="Didier E.S."/>
            <person name="Keeling P.J."/>
        </authorList>
    </citation>
    <scope>NUCLEOTIDE SEQUENCE [LARGE SCALE GENOMIC DNA]</scope>
    <source>
        <strain evidence="1 2">ATCC 50506</strain>
    </source>
</reference>
<organism evidence="1 2">
    <name type="scientific">Encephalitozoon intestinalis (strain ATCC 50506)</name>
    <name type="common">Microsporidian parasite</name>
    <name type="synonym">Septata intestinalis</name>
    <dbReference type="NCBI Taxonomy" id="876142"/>
    <lineage>
        <taxon>Eukaryota</taxon>
        <taxon>Fungi</taxon>
        <taxon>Fungi incertae sedis</taxon>
        <taxon>Microsporidia</taxon>
        <taxon>Unikaryonidae</taxon>
        <taxon>Encephalitozoon</taxon>
    </lineage>
</organism>
<dbReference type="Proteomes" id="UP000002313">
    <property type="component" value="Chromosome II"/>
</dbReference>
<dbReference type="HOGENOM" id="CLU_877252_0_0_1"/>
<protein>
    <submittedName>
        <fullName evidence="1">Uncharacterized protein</fullName>
    </submittedName>
</protein>
<dbReference type="EMBL" id="CP001943">
    <property type="protein sequence ID" value="ADM11119.1"/>
    <property type="molecule type" value="Genomic_DNA"/>
</dbReference>
<dbReference type="RefSeq" id="XP_003072479.1">
    <property type="nucleotide sequence ID" value="XM_003072433.1"/>
</dbReference>
<dbReference type="VEuPathDB" id="MicrosporidiaDB:Eint_021220"/>
<dbReference type="KEGG" id="ein:Eint_021220"/>